<dbReference type="RefSeq" id="WP_343847806.1">
    <property type="nucleotide sequence ID" value="NZ_BAAAFI010000001.1"/>
</dbReference>
<evidence type="ECO:0000313" key="2">
    <source>
        <dbReference type="Proteomes" id="UP001500469"/>
    </source>
</evidence>
<protein>
    <submittedName>
        <fullName evidence="1">DUF3892 domain-containing protein</fullName>
    </submittedName>
</protein>
<accession>A0ABN1MUT9</accession>
<comment type="caution">
    <text evidence="1">The sequence shown here is derived from an EMBL/GenBank/DDBJ whole genome shotgun (WGS) entry which is preliminary data.</text>
</comment>
<keyword evidence="2" id="KW-1185">Reference proteome</keyword>
<dbReference type="InterPro" id="IPR024997">
    <property type="entry name" value="DUF3892"/>
</dbReference>
<sequence length="99" mass="11211">MDRFRIFYVKKVINGPSEGDITHIGGINERGEKWSISIDEAIEGINAGIWEFYLIENFEEIQVNICTLNASESFLSAKGQGYLHNLLEDLPECSLAFQL</sequence>
<reference evidence="1 2" key="1">
    <citation type="journal article" date="2019" name="Int. J. Syst. Evol. Microbiol.">
        <title>The Global Catalogue of Microorganisms (GCM) 10K type strain sequencing project: providing services to taxonomists for standard genome sequencing and annotation.</title>
        <authorList>
            <consortium name="The Broad Institute Genomics Platform"/>
            <consortium name="The Broad Institute Genome Sequencing Center for Infectious Disease"/>
            <person name="Wu L."/>
            <person name="Ma J."/>
        </authorList>
    </citation>
    <scope>NUCLEOTIDE SEQUENCE [LARGE SCALE GENOMIC DNA]</scope>
    <source>
        <strain evidence="1 2">JCM 16112</strain>
    </source>
</reference>
<dbReference type="Proteomes" id="UP001500469">
    <property type="component" value="Unassembled WGS sequence"/>
</dbReference>
<organism evidence="1 2">
    <name type="scientific">Algoriphagus jejuensis</name>
    <dbReference type="NCBI Taxonomy" id="419934"/>
    <lineage>
        <taxon>Bacteria</taxon>
        <taxon>Pseudomonadati</taxon>
        <taxon>Bacteroidota</taxon>
        <taxon>Cytophagia</taxon>
        <taxon>Cytophagales</taxon>
        <taxon>Cyclobacteriaceae</taxon>
        <taxon>Algoriphagus</taxon>
    </lineage>
</organism>
<evidence type="ECO:0000313" key="1">
    <source>
        <dbReference type="EMBL" id="GAA0877114.1"/>
    </source>
</evidence>
<name>A0ABN1MUT9_9BACT</name>
<proteinExistence type="predicted"/>
<dbReference type="Pfam" id="PF13031">
    <property type="entry name" value="DUF3892"/>
    <property type="match status" value="1"/>
</dbReference>
<dbReference type="EMBL" id="BAAAFI010000001">
    <property type="protein sequence ID" value="GAA0877114.1"/>
    <property type="molecule type" value="Genomic_DNA"/>
</dbReference>
<gene>
    <name evidence="1" type="ORF">GCM10009119_00820</name>
</gene>